<dbReference type="PANTHER" id="PTHR13367">
    <property type="entry name" value="UBIQUITIN THIOESTERASE"/>
    <property type="match status" value="1"/>
</dbReference>
<accession>A0AAJ0FFR7</accession>
<dbReference type="Proteomes" id="UP001239445">
    <property type="component" value="Unassembled WGS sequence"/>
</dbReference>
<dbReference type="EC" id="3.4.19.12" evidence="2"/>
<protein>
    <recommendedName>
        <fullName evidence="2">ubiquitinyl hydrolase 1</fullName>
        <ecNumber evidence="2">3.4.19.12</ecNumber>
    </recommendedName>
</protein>
<comment type="catalytic activity">
    <reaction evidence="1">
        <text>Thiol-dependent hydrolysis of ester, thioester, amide, peptide and isopeptide bonds formed by the C-terminal Gly of ubiquitin (a 76-residue protein attached to proteins as an intracellular targeting signal).</text>
        <dbReference type="EC" id="3.4.19.12"/>
    </reaction>
</comment>
<comment type="caution">
    <text evidence="11">The sequence shown here is derived from an EMBL/GenBank/DDBJ whole genome shotgun (WGS) entry which is preliminary data.</text>
</comment>
<dbReference type="Pfam" id="PF20255">
    <property type="entry name" value="DUF6606"/>
    <property type="match status" value="1"/>
</dbReference>
<dbReference type="InterPro" id="IPR051346">
    <property type="entry name" value="OTU_Deubiquitinase"/>
</dbReference>
<dbReference type="InterPro" id="IPR022105">
    <property type="entry name" value="DUF3645"/>
</dbReference>
<evidence type="ECO:0000256" key="5">
    <source>
        <dbReference type="ARBA" id="ARBA00022801"/>
    </source>
</evidence>
<dbReference type="InterPro" id="IPR022099">
    <property type="entry name" value="DUF3638"/>
</dbReference>
<dbReference type="GO" id="GO:0006508">
    <property type="term" value="P:proteolysis"/>
    <property type="evidence" value="ECO:0007669"/>
    <property type="project" value="UniProtKB-KW"/>
</dbReference>
<evidence type="ECO:0000256" key="3">
    <source>
        <dbReference type="ARBA" id="ARBA00022670"/>
    </source>
</evidence>
<keyword evidence="3" id="KW-0645">Protease</keyword>
<gene>
    <name evidence="11" type="ORF">QBC47DRAFT_427171</name>
</gene>
<keyword evidence="6" id="KW-0788">Thiol protease</keyword>
<name>A0AAJ0FFR7_9PEZI</name>
<feature type="domain" description="DUF6606" evidence="10">
    <location>
        <begin position="17"/>
        <end position="287"/>
    </location>
</feature>
<reference evidence="11" key="1">
    <citation type="submission" date="2023-06" db="EMBL/GenBank/DDBJ databases">
        <title>Genome-scale phylogeny and comparative genomics of the fungal order Sordariales.</title>
        <authorList>
            <consortium name="Lawrence Berkeley National Laboratory"/>
            <person name="Hensen N."/>
            <person name="Bonometti L."/>
            <person name="Westerberg I."/>
            <person name="Brannstrom I.O."/>
            <person name="Guillou S."/>
            <person name="Cros-Aarteil S."/>
            <person name="Calhoun S."/>
            <person name="Haridas S."/>
            <person name="Kuo A."/>
            <person name="Mondo S."/>
            <person name="Pangilinan J."/>
            <person name="Riley R."/>
            <person name="Labutti K."/>
            <person name="Andreopoulos B."/>
            <person name="Lipzen A."/>
            <person name="Chen C."/>
            <person name="Yanf M."/>
            <person name="Daum C."/>
            <person name="Ng V."/>
            <person name="Clum A."/>
            <person name="Steindorff A."/>
            <person name="Ohm R."/>
            <person name="Martin F."/>
            <person name="Silar P."/>
            <person name="Natvig D."/>
            <person name="Lalanne C."/>
            <person name="Gautier V."/>
            <person name="Ament-Velasquez S.L."/>
            <person name="Kruys A."/>
            <person name="Hutchinson M.I."/>
            <person name="Powell A.J."/>
            <person name="Barry K."/>
            <person name="Miller A.N."/>
            <person name="Grigoriev I.V."/>
            <person name="Debuchy R."/>
            <person name="Gladieux P."/>
            <person name="Thoren M.H."/>
            <person name="Johannesson H."/>
        </authorList>
    </citation>
    <scope>NUCLEOTIDE SEQUENCE</scope>
    <source>
        <strain evidence="11">PSN4</strain>
    </source>
</reference>
<feature type="domain" description="DUF3638" evidence="8">
    <location>
        <begin position="2036"/>
        <end position="2260"/>
    </location>
</feature>
<proteinExistence type="predicted"/>
<organism evidence="11 12">
    <name type="scientific">Echria macrotheca</name>
    <dbReference type="NCBI Taxonomy" id="438768"/>
    <lineage>
        <taxon>Eukaryota</taxon>
        <taxon>Fungi</taxon>
        <taxon>Dikarya</taxon>
        <taxon>Ascomycota</taxon>
        <taxon>Pezizomycotina</taxon>
        <taxon>Sordariomycetes</taxon>
        <taxon>Sordariomycetidae</taxon>
        <taxon>Sordariales</taxon>
        <taxon>Schizotheciaceae</taxon>
        <taxon>Echria</taxon>
    </lineage>
</organism>
<dbReference type="Pfam" id="PF12359">
    <property type="entry name" value="DUF3645"/>
    <property type="match status" value="1"/>
</dbReference>
<keyword evidence="4" id="KW-0833">Ubl conjugation pathway</keyword>
<feature type="region of interest" description="Disordered" evidence="7">
    <location>
        <begin position="2868"/>
        <end position="2896"/>
    </location>
</feature>
<evidence type="ECO:0000259" key="8">
    <source>
        <dbReference type="Pfam" id="PF12340"/>
    </source>
</evidence>
<evidence type="ECO:0000256" key="6">
    <source>
        <dbReference type="ARBA" id="ARBA00022807"/>
    </source>
</evidence>
<dbReference type="PANTHER" id="PTHR13367:SF34">
    <property type="match status" value="1"/>
</dbReference>
<evidence type="ECO:0000256" key="2">
    <source>
        <dbReference type="ARBA" id="ARBA00012759"/>
    </source>
</evidence>
<sequence>MADRNSAVGAVFSLDYIVNQVFLPPRPAEIEDAGAAHDLGIVRSFRESLVRFSDIEPNSARVLAPVLKTLDQNLRARAGVDAGGNTSRKVNAIKRQFRDLETGDYALFHIRAQNAGLLLTMEEEDVVFEAFELLAPNSKVTHCRGALLREFPDSAAIISREVIRDDRFLTSLADTMCHLENERPPSRFESGASVNYYGPENNTTSPSLVTEMLMDVLRGIGEDMEPLRITKRSREQATHSRNGTASFRSSTWVLLRVSVRMILERSAPEGETRDWYKEVMAHYHGFLLSKAVTSRLKNDFLFCMGAKTAHRVAKIDPSDDSPWLEDVRASLNLSRGLMESRWRNAQRQNGKKINLEGLSHLPFYADCNLKIQTLKSHLEWIDSRVLAHEIAAGPGDHTVLVRAPKSSLPPLDFLRHKEGTMQHFQLREFESWIELNLQPWLGEILQVAGGRPDTVEDAANQLWHLIETYHRKAREEYKHAPEALSNMYLCILEAWVAVDKLACRVVPLLLEYNPEINPEICHPLLLGSKEQMIRIHQVETYLYHRKSNTPSGYLPTFDSFGEPDSFAVRYFNSSIPHQNLLARILADAEAQREAKWREYDALIRKAKELSSKAEHTPHRVIGPEKIHQPHNCPSCELSTQAQELKISIFEWPLPADQNEAKAVVFEISVPKAVAAWRNATISLLANILSDPRVAGWPPCYVATYPGLTPFVTSTSRLQPGCDRKTWRKDKKYIFEVSRENVCTPHAYRYSYYDAQSNVACTRAIEKACVPESCSYAVLVQEQPLQFWVRSTEHTSNEVIASQNECPGSMSLKEFRSFGHIRSGLHLQWANVLCQLTIPSLDFNRTSVFALVVQACLEAGPASPQGSVLRCSHIDTSNEAFFKNMEVAITDALDRISESWRNSVALSVLTRLATRLLSLAPSRDASISILRYLTRIRGVSIGWAWQLAGKMEESKTDPERAVWKDKLLLVSLICASTFDVGQTHIDSIFCDSREVSLFSQAAVFICDHCPVSNLPRDPLVAILVTQWYRVMSTCESSFKEEVTTWKNDGLNDAIKRFWADYSPSGTGWKCRPGNQAHVLETTTGRTRSELRVTFNALTGQVLADGYPLSRLPEAYQSHPSFIRLAGTKMFKVMPSTMAGMRFSSCHDHYGWVIHFTMIGGKMVIRTARKRGVRCEDTEMVGSDEATASGTWEYVDPDYFSGDLPESFIEKYSHWINLSTKEIEFRPIGKPWVSSEENWRLARSNDEVMLSKGSRYVIDPHSSTAKRLYKIFAPIERPEKIDLIFNNDARKLLVELPRLGLSFSLSRGDTTIWSKNYTGMQVDHDQGLGTLIGLKNRLILREDVQHSTDRRLVLVPRGTLSSRQVYDHVDVLVSPSGSGTDPVRHDAFTVDTHLGQLRDSGALHSKVFLCLLHALTSNCLLDPLTGRTGTEEALRILRSSAVRSYQFLDPVSHELLVEVARLSPIRTTCNRGSWDIERVEWNETQPILSQHEDFWVHASSIIEDARRFNTVFRPVEMADEARSVAHWSEKGLVERAQRRNGIFRAAQFGGEACASAAYRSWDEWYRGDRPVQGTSPGTRQLGPLVRCLLQGDQSLLTSPENRLQQDIIRVSGIKFPGTAPVDIKFSVQNLHKGSLMGKWCAFHHALAAEGVTYRSFFFLGSLLYSEGAEWEVVQALMAIASIEDFSEIRPPRASTFDLDVTRSSILTKIETTVVNSALPFEKCPEQGLARGADESEGGYKSRMRREWERNLKRLQAELSSELKAKCERTWRIAAPESTTAKPFRSYFDLERIVTHVNGRLNVAHGTHLFRRYLDQLVQRMRQAPLMPTTAFVRVARTFATQSPPAELCHFSVKDLLSQPAPNIERPSLEFISCSRTRVTDGSIHTRLYAVLDRMLKTKVLGDFQRSYIEELRRSAQSSGPQSFEATIDDLDEALKRNLEGFRLLEQSTRRDIDEALKFDSIAAQMCRSAGVYPRVSSIFLLGLLSREAWGTLSEDWKKAVVNFALTIIYLQRAERLLNSGSSGQQSELKKELLNQGAHHEFDPMSQPEALLLEVEQEILIRPVQQTVARHMRDPPHGNNSVMQLNMGEGKSSVIVPLVASILADGKRLVRVVVARPQSKQMAHTLISKLGGLINRRLFYLPFSRSVNLGSKELEILRNMCKLCVEEGGVLLVQPEHILSLKLMGVQKSWVAENDEEKIGARVVRYYEQMEKVSRDIVDESDENFSVKFELIYTMGSQQPVEMSPDRWILIQEVLGIVLDVAREEGELLEAILLEENGYGRFPTIRILDENQNHLLTRAVAERVCRFGLRGFPIHNQTPRLRDAAMRYMLHEDLEVDEVAAIEENRFGMLSEAHTMSTLLLLRGLLAKGVLAFVLARKRYRVNYGLAPDRRPETRLAVPYRAKDMPSPRSEFSHPEVIIVLTCLTYYYRGLKDGELYQALEILSLFDQGDQEFQLWIVGAWGLPSTLRHLSAVNVKDKKQCETVLFPAIRFQKAAIDFYLSNVVFSKEMKEFPWKLSASGWDLARRKPFPLTGFSGTNDSKHVLPSSVKALDLPEQRHTNAAVLSCLLREENTVLELGSQQSRRQSGLSVLTADMLLAAVTQSERPIRVILDVGAQIIELSNLQMAQRWLDMTPENDTDAVIFFSEDDDLSVVTREGTVDDFLTSPFASRTDRCLVFLDQAHTRGTDLKLPQSYRAAVTLGPGVTKDTLVQACMRMRKLGQGQSVTFCVSPEMQNRIRETQDLLPTQPIDVGDIVAWAVSETWDEAVRSVPLWAAQGIRHLYQETIWDRARRSGGFSPTSAKDYLEDEALSISHRYRPAKSKAKDLGSPDLLSKLESRMVGAQDPEELVLIKTKCEEFRLDIAHCMGNLQEEQERELAPEVEEERELERPAPREPGEHSLHPDVVEFVRTGILRKAAGAFLRPYMAMSKTRAAKYFKVSSFPADLLITADFASTVDESGNGFRADMYQRPVQWVLTSYANAHKAKHGMQMVIISQWEANKLKAVAASSTSTKLHVYLPRHNRMFRSMEDLKAYVVPMASLADGSWAVPKVLVMHLNLFAGQLYLRTYEDYIQLCRYLGLAHQSNDGSMRVSADGFIGRQAGNEECVFVKSPITFLNVLFRNIRHDSVSIEKTHLARILSGEILSEEDFHGCD</sequence>
<evidence type="ECO:0000256" key="7">
    <source>
        <dbReference type="SAM" id="MobiDB-lite"/>
    </source>
</evidence>
<keyword evidence="12" id="KW-1185">Reference proteome</keyword>
<feature type="compositionally biased region" description="Basic and acidic residues" evidence="7">
    <location>
        <begin position="2883"/>
        <end position="2896"/>
    </location>
</feature>
<dbReference type="Pfam" id="PF12340">
    <property type="entry name" value="DUF3638"/>
    <property type="match status" value="1"/>
</dbReference>
<dbReference type="GO" id="GO:0004843">
    <property type="term" value="F:cysteine-type deubiquitinase activity"/>
    <property type="evidence" value="ECO:0007669"/>
    <property type="project" value="UniProtKB-EC"/>
</dbReference>
<evidence type="ECO:0000256" key="1">
    <source>
        <dbReference type="ARBA" id="ARBA00000707"/>
    </source>
</evidence>
<keyword evidence="5" id="KW-0378">Hydrolase</keyword>
<evidence type="ECO:0000256" key="4">
    <source>
        <dbReference type="ARBA" id="ARBA00022786"/>
    </source>
</evidence>
<feature type="domain" description="DUF3645" evidence="9">
    <location>
        <begin position="2387"/>
        <end position="2419"/>
    </location>
</feature>
<evidence type="ECO:0000259" key="9">
    <source>
        <dbReference type="Pfam" id="PF12359"/>
    </source>
</evidence>
<feature type="compositionally biased region" description="Acidic residues" evidence="7">
    <location>
        <begin position="2868"/>
        <end position="2882"/>
    </location>
</feature>
<dbReference type="InterPro" id="IPR046541">
    <property type="entry name" value="DUF6606"/>
</dbReference>
<dbReference type="EMBL" id="MU839827">
    <property type="protein sequence ID" value="KAK1760199.1"/>
    <property type="molecule type" value="Genomic_DNA"/>
</dbReference>
<evidence type="ECO:0000313" key="12">
    <source>
        <dbReference type="Proteomes" id="UP001239445"/>
    </source>
</evidence>
<evidence type="ECO:0000313" key="11">
    <source>
        <dbReference type="EMBL" id="KAK1760199.1"/>
    </source>
</evidence>
<evidence type="ECO:0000259" key="10">
    <source>
        <dbReference type="Pfam" id="PF20255"/>
    </source>
</evidence>